<reference evidence="3" key="1">
    <citation type="submission" date="2016-10" db="EMBL/GenBank/DDBJ databases">
        <authorList>
            <person name="Varghese N."/>
            <person name="Submissions S."/>
        </authorList>
    </citation>
    <scope>NUCLEOTIDE SEQUENCE [LARGE SCALE GENOMIC DNA]</scope>
    <source>
        <strain evidence="3">DSM 26348</strain>
    </source>
</reference>
<evidence type="ECO:0000256" key="1">
    <source>
        <dbReference type="SAM" id="Phobius"/>
    </source>
</evidence>
<dbReference type="RefSeq" id="WP_092047798.1">
    <property type="nucleotide sequence ID" value="NZ_FOQD01000002.1"/>
</dbReference>
<sequence>MPNRADQIRELMNVSSILWIGLGVALIAMAVVVHRIRAWYRDGDDPADDQEEIVRQLHESKLRGELTDEEFRSIKSQIKNREER</sequence>
<dbReference type="AlphaFoldDB" id="A0A1I3C467"/>
<evidence type="ECO:0000313" key="2">
    <source>
        <dbReference type="EMBL" id="SFH69398.1"/>
    </source>
</evidence>
<gene>
    <name evidence="2" type="ORF">SAMN05421753_10298</name>
</gene>
<evidence type="ECO:0000313" key="3">
    <source>
        <dbReference type="Proteomes" id="UP000199518"/>
    </source>
</evidence>
<organism evidence="2 3">
    <name type="scientific">Planctomicrobium piriforme</name>
    <dbReference type="NCBI Taxonomy" id="1576369"/>
    <lineage>
        <taxon>Bacteria</taxon>
        <taxon>Pseudomonadati</taxon>
        <taxon>Planctomycetota</taxon>
        <taxon>Planctomycetia</taxon>
        <taxon>Planctomycetales</taxon>
        <taxon>Planctomycetaceae</taxon>
        <taxon>Planctomicrobium</taxon>
    </lineage>
</organism>
<keyword evidence="1" id="KW-0472">Membrane</keyword>
<dbReference type="Proteomes" id="UP000199518">
    <property type="component" value="Unassembled WGS sequence"/>
</dbReference>
<keyword evidence="1" id="KW-1133">Transmembrane helix</keyword>
<accession>A0A1I3C467</accession>
<proteinExistence type="predicted"/>
<name>A0A1I3C467_9PLAN</name>
<dbReference type="EMBL" id="FOQD01000002">
    <property type="protein sequence ID" value="SFH69398.1"/>
    <property type="molecule type" value="Genomic_DNA"/>
</dbReference>
<keyword evidence="3" id="KW-1185">Reference proteome</keyword>
<evidence type="ECO:0008006" key="4">
    <source>
        <dbReference type="Google" id="ProtNLM"/>
    </source>
</evidence>
<feature type="transmembrane region" description="Helical" evidence="1">
    <location>
        <begin position="12"/>
        <end position="33"/>
    </location>
</feature>
<protein>
    <recommendedName>
        <fullName evidence="4">Short C-terminal domain-containing protein</fullName>
    </recommendedName>
</protein>
<keyword evidence="1" id="KW-0812">Transmembrane</keyword>
<dbReference type="OrthoDB" id="213945at2"/>